<name>A0A9D4TER1_CHLVU</name>
<dbReference type="Proteomes" id="UP001055712">
    <property type="component" value="Unassembled WGS sequence"/>
</dbReference>
<feature type="region of interest" description="Disordered" evidence="1">
    <location>
        <begin position="57"/>
        <end position="81"/>
    </location>
</feature>
<sequence>MAAITSACFALLTQQRSCVRIAGTSATCVPLRSTAARPAVQQLVIGLAPLRRRQQAAPPCATSSGSGDEPSTPPPQQQSDATSLLSSVGLFVLWGALAGYAFLVAPNQTPLRDSYFLEKLVGLGAADGVPLNTIVQQLFLAMGIWPLVYTALLIPSGKSGNGIPAWPFVTASYAVGAFALLPFMALWQPPKEPPSVPAVAEDLQGVGNLLQKGMESPLVAFLCLAGAVSCVGQVALAGAPQWNSYFKLLEESRFINVMTIDFCSLTALAPFWMANDAALRKWEQRDSLLPVLSVLPLFGPIIYLCLRPKAQT</sequence>
<reference evidence="3" key="2">
    <citation type="submission" date="2020-11" db="EMBL/GenBank/DDBJ databases">
        <authorList>
            <person name="Cecchin M."/>
            <person name="Marcolungo L."/>
            <person name="Rossato M."/>
            <person name="Girolomoni L."/>
            <person name="Cosentino E."/>
            <person name="Cuine S."/>
            <person name="Li-Beisson Y."/>
            <person name="Delledonne M."/>
            <person name="Ballottari M."/>
        </authorList>
    </citation>
    <scope>NUCLEOTIDE SEQUENCE</scope>
    <source>
        <strain evidence="3">211/11P</strain>
        <tissue evidence="3">Whole cell</tissue>
    </source>
</reference>
<dbReference type="PANTHER" id="PTHR36009:SF3">
    <property type="entry name" value="TRANSMEMBRANE PROTEIN"/>
    <property type="match status" value="1"/>
</dbReference>
<feature type="transmembrane region" description="Helical" evidence="2">
    <location>
        <begin position="84"/>
        <end position="105"/>
    </location>
</feature>
<evidence type="ECO:0000313" key="4">
    <source>
        <dbReference type="Proteomes" id="UP001055712"/>
    </source>
</evidence>
<evidence type="ECO:0000256" key="2">
    <source>
        <dbReference type="SAM" id="Phobius"/>
    </source>
</evidence>
<feature type="transmembrane region" description="Helical" evidence="2">
    <location>
        <begin position="287"/>
        <end position="306"/>
    </location>
</feature>
<evidence type="ECO:0000313" key="3">
    <source>
        <dbReference type="EMBL" id="KAI3423805.1"/>
    </source>
</evidence>
<keyword evidence="2" id="KW-1133">Transmembrane helix</keyword>
<feature type="transmembrane region" description="Helical" evidence="2">
    <location>
        <begin position="254"/>
        <end position="275"/>
    </location>
</feature>
<keyword evidence="2" id="KW-0472">Membrane</keyword>
<evidence type="ECO:0000256" key="1">
    <source>
        <dbReference type="SAM" id="MobiDB-lite"/>
    </source>
</evidence>
<feature type="transmembrane region" description="Helical" evidence="2">
    <location>
        <begin position="166"/>
        <end position="187"/>
    </location>
</feature>
<dbReference type="OrthoDB" id="47210at2759"/>
<accession>A0A9D4TER1</accession>
<keyword evidence="4" id="KW-1185">Reference proteome</keyword>
<comment type="caution">
    <text evidence="3">The sequence shown here is derived from an EMBL/GenBank/DDBJ whole genome shotgun (WGS) entry which is preliminary data.</text>
</comment>
<reference evidence="3" key="1">
    <citation type="journal article" date="2019" name="Plant J.">
        <title>Chlorella vulgaris genome assembly and annotation reveals the molecular basis for metabolic acclimation to high light conditions.</title>
        <authorList>
            <person name="Cecchin M."/>
            <person name="Marcolungo L."/>
            <person name="Rossato M."/>
            <person name="Girolomoni L."/>
            <person name="Cosentino E."/>
            <person name="Cuine S."/>
            <person name="Li-Beisson Y."/>
            <person name="Delledonne M."/>
            <person name="Ballottari M."/>
        </authorList>
    </citation>
    <scope>NUCLEOTIDE SEQUENCE</scope>
    <source>
        <strain evidence="3">211/11P</strain>
    </source>
</reference>
<dbReference type="AlphaFoldDB" id="A0A9D4TER1"/>
<proteinExistence type="predicted"/>
<feature type="transmembrane region" description="Helical" evidence="2">
    <location>
        <begin position="134"/>
        <end position="154"/>
    </location>
</feature>
<organism evidence="3 4">
    <name type="scientific">Chlorella vulgaris</name>
    <name type="common">Green alga</name>
    <dbReference type="NCBI Taxonomy" id="3077"/>
    <lineage>
        <taxon>Eukaryota</taxon>
        <taxon>Viridiplantae</taxon>
        <taxon>Chlorophyta</taxon>
        <taxon>core chlorophytes</taxon>
        <taxon>Trebouxiophyceae</taxon>
        <taxon>Chlorellales</taxon>
        <taxon>Chlorellaceae</taxon>
        <taxon>Chlorella clade</taxon>
        <taxon>Chlorella</taxon>
    </lineage>
</organism>
<evidence type="ECO:0008006" key="5">
    <source>
        <dbReference type="Google" id="ProtNLM"/>
    </source>
</evidence>
<dbReference type="EMBL" id="SIDB01000014">
    <property type="protein sequence ID" value="KAI3423805.1"/>
    <property type="molecule type" value="Genomic_DNA"/>
</dbReference>
<gene>
    <name evidence="3" type="ORF">D9Q98_009642</name>
</gene>
<protein>
    <recommendedName>
        <fullName evidence="5">DUF2834 domain-containing protein</fullName>
    </recommendedName>
</protein>
<feature type="transmembrane region" description="Helical" evidence="2">
    <location>
        <begin position="218"/>
        <end position="242"/>
    </location>
</feature>
<keyword evidence="2" id="KW-0812">Transmembrane</keyword>
<dbReference type="PANTHER" id="PTHR36009">
    <property type="match status" value="1"/>
</dbReference>